<keyword evidence="1" id="KW-1133">Transmembrane helix</keyword>
<protein>
    <submittedName>
        <fullName evidence="3">Major facilitator superfamily protein</fullName>
    </submittedName>
</protein>
<feature type="transmembrane region" description="Helical" evidence="1">
    <location>
        <begin position="144"/>
        <end position="165"/>
    </location>
</feature>
<dbReference type="InterPro" id="IPR050327">
    <property type="entry name" value="Proton-linked_MCT"/>
</dbReference>
<comment type="caution">
    <text evidence="3">The sequence shown here is derived from an EMBL/GenBank/DDBJ whole genome shotgun (WGS) entry which is preliminary data.</text>
</comment>
<feature type="transmembrane region" description="Helical" evidence="1">
    <location>
        <begin position="290"/>
        <end position="309"/>
    </location>
</feature>
<keyword evidence="4" id="KW-1185">Reference proteome</keyword>
<gene>
    <name evidence="3" type="ORF">C492_15486</name>
</gene>
<dbReference type="InterPro" id="IPR020846">
    <property type="entry name" value="MFS_dom"/>
</dbReference>
<accession>L9X1T4</accession>
<evidence type="ECO:0000256" key="1">
    <source>
        <dbReference type="SAM" id="Phobius"/>
    </source>
</evidence>
<evidence type="ECO:0000313" key="3">
    <source>
        <dbReference type="EMBL" id="ELY55690.1"/>
    </source>
</evidence>
<dbReference type="InterPro" id="IPR036259">
    <property type="entry name" value="MFS_trans_sf"/>
</dbReference>
<feature type="transmembrane region" description="Helical" evidence="1">
    <location>
        <begin position="321"/>
        <end position="340"/>
    </location>
</feature>
<dbReference type="PROSITE" id="PS50850">
    <property type="entry name" value="MFS"/>
    <property type="match status" value="1"/>
</dbReference>
<dbReference type="STRING" id="1227498.C492_15486"/>
<feature type="transmembrane region" description="Helical" evidence="1">
    <location>
        <begin position="402"/>
        <end position="423"/>
    </location>
</feature>
<organism evidence="3 4">
    <name type="scientific">Natronococcus jeotgali DSM 18795</name>
    <dbReference type="NCBI Taxonomy" id="1227498"/>
    <lineage>
        <taxon>Archaea</taxon>
        <taxon>Methanobacteriati</taxon>
        <taxon>Methanobacteriota</taxon>
        <taxon>Stenosarchaea group</taxon>
        <taxon>Halobacteria</taxon>
        <taxon>Halobacteriales</taxon>
        <taxon>Natrialbaceae</taxon>
        <taxon>Natronococcus</taxon>
    </lineage>
</organism>
<feature type="domain" description="Major facilitator superfamily (MFS) profile" evidence="2">
    <location>
        <begin position="53"/>
        <end position="432"/>
    </location>
</feature>
<reference evidence="3 4" key="1">
    <citation type="journal article" date="2014" name="PLoS Genet.">
        <title>Phylogenetically driven sequencing of extremely halophilic archaea reveals strategies for static and dynamic osmo-response.</title>
        <authorList>
            <person name="Becker E.A."/>
            <person name="Seitzer P.M."/>
            <person name="Tritt A."/>
            <person name="Larsen D."/>
            <person name="Krusor M."/>
            <person name="Yao A.I."/>
            <person name="Wu D."/>
            <person name="Madern D."/>
            <person name="Eisen J.A."/>
            <person name="Darling A.E."/>
            <person name="Facciotti M.T."/>
        </authorList>
    </citation>
    <scope>NUCLEOTIDE SEQUENCE [LARGE SCALE GENOMIC DNA]</scope>
    <source>
        <strain evidence="3 4">DSM 18795</strain>
    </source>
</reference>
<feature type="transmembrane region" description="Helical" evidence="1">
    <location>
        <begin position="377"/>
        <end position="396"/>
    </location>
</feature>
<dbReference type="PANTHER" id="PTHR11360:SF284">
    <property type="entry name" value="EG:103B4.3 PROTEIN-RELATED"/>
    <property type="match status" value="1"/>
</dbReference>
<dbReference type="Gene3D" id="1.20.1250.20">
    <property type="entry name" value="MFS general substrate transporter like domains"/>
    <property type="match status" value="2"/>
</dbReference>
<dbReference type="InterPro" id="IPR011701">
    <property type="entry name" value="MFS"/>
</dbReference>
<name>L9X1T4_9EURY</name>
<dbReference type="Pfam" id="PF07690">
    <property type="entry name" value="MFS_1"/>
    <property type="match status" value="1"/>
</dbReference>
<feature type="transmembrane region" description="Helical" evidence="1">
    <location>
        <begin position="208"/>
        <end position="227"/>
    </location>
</feature>
<evidence type="ECO:0000313" key="4">
    <source>
        <dbReference type="Proteomes" id="UP000011531"/>
    </source>
</evidence>
<dbReference type="SUPFAM" id="SSF103473">
    <property type="entry name" value="MFS general substrate transporter"/>
    <property type="match status" value="1"/>
</dbReference>
<dbReference type="PATRIC" id="fig|1227498.3.peg.3041"/>
<dbReference type="RefSeq" id="WP_008425039.1">
    <property type="nucleotide sequence ID" value="NZ_AOIA01000128.1"/>
</dbReference>
<dbReference type="PANTHER" id="PTHR11360">
    <property type="entry name" value="MONOCARBOXYLATE TRANSPORTER"/>
    <property type="match status" value="1"/>
</dbReference>
<dbReference type="AlphaFoldDB" id="L9X1T4"/>
<evidence type="ECO:0000259" key="2">
    <source>
        <dbReference type="PROSITE" id="PS50850"/>
    </source>
</evidence>
<feature type="transmembrane region" description="Helical" evidence="1">
    <location>
        <begin position="346"/>
        <end position="365"/>
    </location>
</feature>
<feature type="transmembrane region" description="Helical" evidence="1">
    <location>
        <begin position="177"/>
        <end position="196"/>
    </location>
</feature>
<keyword evidence="1" id="KW-0472">Membrane</keyword>
<feature type="transmembrane region" description="Helical" evidence="1">
    <location>
        <begin position="87"/>
        <end position="108"/>
    </location>
</feature>
<proteinExistence type="predicted"/>
<dbReference type="Proteomes" id="UP000011531">
    <property type="component" value="Unassembled WGS sequence"/>
</dbReference>
<keyword evidence="1" id="KW-0812">Transmembrane</keyword>
<dbReference type="EMBL" id="AOIA01000128">
    <property type="protein sequence ID" value="ELY55690.1"/>
    <property type="molecule type" value="Genomic_DNA"/>
</dbReference>
<feature type="transmembrane region" description="Helical" evidence="1">
    <location>
        <begin position="52"/>
        <end position="75"/>
    </location>
</feature>
<feature type="transmembrane region" description="Helical" evidence="1">
    <location>
        <begin position="120"/>
        <end position="138"/>
    </location>
</feature>
<sequence>MVRINYPVLLAPSPLEAAPTTRPRIRILSTERGRLDVVNTERVERPDGRRSWLVAIAGAVAMVFTFGTPLSYGIFREPFSDAFGVAPLALSGVFAVMLFTFFIGSGLVGVFGTRLGTRSLLLACSLATGLLAPALYVAESVVGLVAVFATLGLALGTAFVVLASVVPRWFEARRGAATGLIFVGNGLGLAVLPPVWQFVLAELGVRSGFLLVMSLTTVAFLLAGLVCRRPRWAERSTASADELLAWLARLGGTRTFRLLFVGIALSFAWYQLLAAYAVDLFADRGLTQAGASAAFGLIGGVSIISRIGGGYLADVVGSRRAFLASLVSAAAGIAVLFVSAAPTLPVAIFLIGLGLGGSATLYIPLVMTVYSPEKDTAVVGVFNVAIGVVALVMPPLGTATVAYTGSFTIAIVLTFGAALAGLWSTAVGTASPAGG</sequence>
<dbReference type="GO" id="GO:0022857">
    <property type="term" value="F:transmembrane transporter activity"/>
    <property type="evidence" value="ECO:0007669"/>
    <property type="project" value="InterPro"/>
</dbReference>
<feature type="transmembrane region" description="Helical" evidence="1">
    <location>
        <begin position="258"/>
        <end position="278"/>
    </location>
</feature>